<evidence type="ECO:0000256" key="1">
    <source>
        <dbReference type="SAM" id="Coils"/>
    </source>
</evidence>
<organism evidence="2 3">
    <name type="scientific">Rathayibacter iranicus</name>
    <dbReference type="NCBI Taxonomy" id="59737"/>
    <lineage>
        <taxon>Bacteria</taxon>
        <taxon>Bacillati</taxon>
        <taxon>Actinomycetota</taxon>
        <taxon>Actinomycetes</taxon>
        <taxon>Micrococcales</taxon>
        <taxon>Microbacteriaceae</taxon>
        <taxon>Rathayibacter</taxon>
    </lineage>
</organism>
<reference evidence="2 3" key="1">
    <citation type="submission" date="2018-03" db="EMBL/GenBank/DDBJ databases">
        <title>Bacteriophage NCPPB3778 and a type I-E CRISPR drive the evolution of the US Biological Select Agent, Rathayibacter toxicus.</title>
        <authorList>
            <person name="Davis E.W.II."/>
            <person name="Tabima J.F."/>
            <person name="Weisberg A.J."/>
            <person name="Dantas Lopes L."/>
            <person name="Wiseman M.S."/>
            <person name="Wiseman M.S."/>
            <person name="Pupko T."/>
            <person name="Belcher M.S."/>
            <person name="Sechler A.J."/>
            <person name="Tancos M.A."/>
            <person name="Schroeder B.K."/>
            <person name="Murray T.D."/>
            <person name="Luster D.G."/>
            <person name="Schneider W.L."/>
            <person name="Rogers E."/>
            <person name="Andreote F.D."/>
            <person name="Grunwald N.J."/>
            <person name="Putnam M.L."/>
            <person name="Chang J.H."/>
        </authorList>
    </citation>
    <scope>NUCLEOTIDE SEQUENCE [LARGE SCALE GENOMIC DNA]</scope>
    <source>
        <strain evidence="2 3">NCCPB 2253</strain>
    </source>
</reference>
<protein>
    <submittedName>
        <fullName evidence="2">Uncharacterized protein</fullName>
    </submittedName>
</protein>
<proteinExistence type="predicted"/>
<gene>
    <name evidence="2" type="ORF">C7V51_02615</name>
</gene>
<keyword evidence="1" id="KW-0175">Coiled coil</keyword>
<name>A0AAD1ACL5_9MICO</name>
<evidence type="ECO:0000313" key="3">
    <source>
        <dbReference type="Proteomes" id="UP000283946"/>
    </source>
</evidence>
<dbReference type="InterPro" id="IPR043733">
    <property type="entry name" value="DUF5677"/>
</dbReference>
<dbReference type="Pfam" id="PF18928">
    <property type="entry name" value="DUF5677"/>
    <property type="match status" value="1"/>
</dbReference>
<feature type="coiled-coil region" evidence="1">
    <location>
        <begin position="96"/>
        <end position="123"/>
    </location>
</feature>
<accession>A0AAD1ACL5</accession>
<dbReference type="Proteomes" id="UP000283946">
    <property type="component" value="Chromosome"/>
</dbReference>
<dbReference type="RefSeq" id="WP_104354082.1">
    <property type="nucleotide sequence ID" value="NZ_CP028130.1"/>
</dbReference>
<evidence type="ECO:0000313" key="2">
    <source>
        <dbReference type="EMBL" id="AZZ54895.1"/>
    </source>
</evidence>
<dbReference type="EMBL" id="CP028130">
    <property type="protein sequence ID" value="AZZ54895.1"/>
    <property type="molecule type" value="Genomic_DNA"/>
</dbReference>
<dbReference type="KEGG" id="ria:C7V51_02615"/>
<dbReference type="AlphaFoldDB" id="A0AAD1ACL5"/>
<sequence>MTKYSTSADAQTVIAVRALVAHAVDCGRAIATLYEAKQPLAAVPIIRTLMEDATTTAWLLKTPDGWKGFLREGAETRRKLLENVRAANPDLGADLVREELVRAKELLDQLDEFRSEKDFHQRARSVTGTEDLYVLFRMASGVSHAGAGIVDLYTTQDPTSDSGFSWFDAARYPQSEMWLRVASALLVRALTAWDHVLVGNPLRAGLAPLAKKYGEAPSLTYAPLFRTATE</sequence>